<evidence type="ECO:0000256" key="3">
    <source>
        <dbReference type="ARBA" id="ARBA00022763"/>
    </source>
</evidence>
<keyword evidence="4" id="KW-0234">DNA repair</keyword>
<reference evidence="8" key="2">
    <citation type="submission" date="2025-09" db="UniProtKB">
        <authorList>
            <consortium name="Ensembl"/>
        </authorList>
    </citation>
    <scope>IDENTIFICATION</scope>
</reference>
<evidence type="ECO:0000313" key="9">
    <source>
        <dbReference type="Proteomes" id="UP000694569"/>
    </source>
</evidence>
<dbReference type="OrthoDB" id="255837at2759"/>
<evidence type="ECO:0000256" key="1">
    <source>
        <dbReference type="ARBA" id="ARBA00008060"/>
    </source>
</evidence>
<sequence>MSRQVQSPGCSQSPKETKQSLQTEISDLKRKEDALDAEIAQLEAEGYSLAELEQHVTLLHQYNELKDTGQMLLGRLGKRLNDGLLKVLTP</sequence>
<dbReference type="Proteomes" id="UP000694569">
    <property type="component" value="Unplaced"/>
</dbReference>
<evidence type="ECO:0000256" key="4">
    <source>
        <dbReference type="ARBA" id="ARBA00023204"/>
    </source>
</evidence>
<dbReference type="PANTHER" id="PTHR28529:SF2">
    <property type="entry name" value="DNA REPAIR PROTEIN SWI5 HOMOLOG"/>
    <property type="match status" value="1"/>
</dbReference>
<reference evidence="8" key="1">
    <citation type="submission" date="2025-08" db="UniProtKB">
        <authorList>
            <consortium name="Ensembl"/>
        </authorList>
    </citation>
    <scope>IDENTIFICATION</scope>
</reference>
<dbReference type="Pfam" id="PF07061">
    <property type="entry name" value="Swi5"/>
    <property type="match status" value="1"/>
</dbReference>
<evidence type="ECO:0000256" key="6">
    <source>
        <dbReference type="ARBA" id="ARBA00059338"/>
    </source>
</evidence>
<keyword evidence="3" id="KW-0227">DNA damage</keyword>
<evidence type="ECO:0000313" key="8">
    <source>
        <dbReference type="Ensembl" id="ENSLLEP00000026690.1"/>
    </source>
</evidence>
<accession>A0A8C5PR72</accession>
<proteinExistence type="inferred from homology"/>
<dbReference type="Ensembl" id="ENSLLET00000027729.1">
    <property type="protein sequence ID" value="ENSLLEP00000026690.1"/>
    <property type="gene ID" value="ENSLLEG00000016918.1"/>
</dbReference>
<evidence type="ECO:0000256" key="2">
    <source>
        <dbReference type="ARBA" id="ARBA00019825"/>
    </source>
</evidence>
<gene>
    <name evidence="8" type="primary">SWI5</name>
</gene>
<feature type="region of interest" description="Disordered" evidence="7">
    <location>
        <begin position="1"/>
        <end position="23"/>
    </location>
</feature>
<dbReference type="GO" id="GO:0034974">
    <property type="term" value="C:Swi5-Swi2 complex"/>
    <property type="evidence" value="ECO:0007669"/>
    <property type="project" value="TreeGrafter"/>
</dbReference>
<keyword evidence="9" id="KW-1185">Reference proteome</keyword>
<name>A0A8C5PR72_9ANUR</name>
<organism evidence="8 9">
    <name type="scientific">Leptobrachium leishanense</name>
    <name type="common">Leishan spiny toad</name>
    <dbReference type="NCBI Taxonomy" id="445787"/>
    <lineage>
        <taxon>Eukaryota</taxon>
        <taxon>Metazoa</taxon>
        <taxon>Chordata</taxon>
        <taxon>Craniata</taxon>
        <taxon>Vertebrata</taxon>
        <taxon>Euteleostomi</taxon>
        <taxon>Amphibia</taxon>
        <taxon>Batrachia</taxon>
        <taxon>Anura</taxon>
        <taxon>Pelobatoidea</taxon>
        <taxon>Megophryidae</taxon>
        <taxon>Leptobrachium</taxon>
    </lineage>
</organism>
<dbReference type="GO" id="GO:0000724">
    <property type="term" value="P:double-strand break repair via homologous recombination"/>
    <property type="evidence" value="ECO:0007669"/>
    <property type="project" value="UniProtKB-ARBA"/>
</dbReference>
<comment type="similarity">
    <text evidence="1">Belongs to the SWI5/SAE3 family.</text>
</comment>
<dbReference type="FunFam" id="1.20.5.170:FF:000056">
    <property type="entry name" value="DNA repair protein SWI5 homolog"/>
    <property type="match status" value="1"/>
</dbReference>
<dbReference type="GO" id="GO:0032798">
    <property type="term" value="C:Swi5-Sfr1 complex"/>
    <property type="evidence" value="ECO:0007669"/>
    <property type="project" value="TreeGrafter"/>
</dbReference>
<comment type="function">
    <text evidence="6">Component of the SWI5-SFR1 complex, a complex required for double-strand break repair via homologous recombination.</text>
</comment>
<dbReference type="PANTHER" id="PTHR28529">
    <property type="entry name" value="DNA REPAIR PROTEIN SWI5 HOMOLOG"/>
    <property type="match status" value="1"/>
</dbReference>
<dbReference type="InterPro" id="IPR010760">
    <property type="entry name" value="DNA-repair_Swi5"/>
</dbReference>
<dbReference type="GeneTree" id="ENSGT00390000009349"/>
<dbReference type="AlphaFoldDB" id="A0A8C5PR72"/>
<dbReference type="Gene3D" id="1.20.5.170">
    <property type="match status" value="1"/>
</dbReference>
<evidence type="ECO:0000256" key="7">
    <source>
        <dbReference type="SAM" id="MobiDB-lite"/>
    </source>
</evidence>
<protein>
    <recommendedName>
        <fullName evidence="2">DNA repair protein SWI5 homolog</fullName>
    </recommendedName>
    <alternativeName>
        <fullName evidence="5">Protein SAE3 homolog</fullName>
    </alternativeName>
</protein>
<evidence type="ECO:0000256" key="5">
    <source>
        <dbReference type="ARBA" id="ARBA00030081"/>
    </source>
</evidence>